<sequence>MTTGLAWGPVAAALRDLSDLQVFGLPLDEPGLLDVCASEERSVFSDERTAALAAFGRATLQPGALTVLSLETGPSFVNALLGLSEAASGRVPMLVVVEAAAPERRGWGTFQDLPVEEICRALGMPTRTIQQSDDLVAEISAAARSTFRHRSPTVVVVRSRTGSEWERGNGTTRGWSRTPGPPIRQTRESVTAAQAIDELRDAAARRARIAVIVGGGAKRAHAGAGDLDAFVTRLDASALVTASGRGAVDESGARFVGLAGLYATPEGLDALASADVVVSLGSALEETVRERWAPKPGATLIVVDESEVRCPAHDGRRLDVMSDAAAFLALARDAFTGVPVPPRIPSAPQTRRQGASEMVATWAQIEAIVVDGSFDVVCIENGLTDMWGYDPRFLTIPPSTSLVVAAEQAAMGAALCGSLGAERSQQTLVICGDATLRMHLAAVSDAVEHRRSVAFVVSSNSGMGWPSLSRTDPDLTTFAWNRRLPAVLSSLGVNVSTPAELRAQKHLTQPAATFFDVHPVAPPWES</sequence>
<dbReference type="SUPFAM" id="SSF52518">
    <property type="entry name" value="Thiamin diphosphate-binding fold (THDP-binding)"/>
    <property type="match status" value="2"/>
</dbReference>
<feature type="region of interest" description="Disordered" evidence="4">
    <location>
        <begin position="158"/>
        <end position="186"/>
    </location>
</feature>
<dbReference type="Pfam" id="PF00205">
    <property type="entry name" value="TPP_enzyme_M"/>
    <property type="match status" value="1"/>
</dbReference>
<dbReference type="GO" id="GO:0003984">
    <property type="term" value="F:acetolactate synthase activity"/>
    <property type="evidence" value="ECO:0007669"/>
    <property type="project" value="TreeGrafter"/>
</dbReference>
<dbReference type="CDD" id="cd07035">
    <property type="entry name" value="TPP_PYR_POX_like"/>
    <property type="match status" value="1"/>
</dbReference>
<keyword evidence="2 3" id="KW-0786">Thiamine pyrophosphate</keyword>
<name>A0A2L2P6S5_9MICO</name>
<dbReference type="Pfam" id="PF02775">
    <property type="entry name" value="TPP_enzyme_C"/>
    <property type="match status" value="1"/>
</dbReference>
<dbReference type="PANTHER" id="PTHR18968:SF167">
    <property type="entry name" value="ACETOLACTATE SYNTHASE LARGE SUBUNIT ILVB2-RELATED"/>
    <property type="match status" value="1"/>
</dbReference>
<dbReference type="GO" id="GO:0009099">
    <property type="term" value="P:L-valine biosynthetic process"/>
    <property type="evidence" value="ECO:0007669"/>
    <property type="project" value="TreeGrafter"/>
</dbReference>
<evidence type="ECO:0000256" key="4">
    <source>
        <dbReference type="SAM" id="MobiDB-lite"/>
    </source>
</evidence>
<dbReference type="InterPro" id="IPR045229">
    <property type="entry name" value="TPP_enz"/>
</dbReference>
<dbReference type="EMBL" id="MG673929">
    <property type="protein sequence ID" value="AVH76817.1"/>
    <property type="molecule type" value="Genomic_DNA"/>
</dbReference>
<dbReference type="AlphaFoldDB" id="A0A2L2P6S5"/>
<feature type="domain" description="Thiamine pyrophosphate enzyme central" evidence="5">
    <location>
        <begin position="204"/>
        <end position="328"/>
    </location>
</feature>
<dbReference type="InterPro" id="IPR012000">
    <property type="entry name" value="Thiamin_PyroP_enz_cen_dom"/>
</dbReference>
<protein>
    <submittedName>
        <fullName evidence="8">MicJ</fullName>
    </submittedName>
</protein>
<evidence type="ECO:0000259" key="7">
    <source>
        <dbReference type="Pfam" id="PF02776"/>
    </source>
</evidence>
<dbReference type="SUPFAM" id="SSF52467">
    <property type="entry name" value="DHS-like NAD/FAD-binding domain"/>
    <property type="match status" value="1"/>
</dbReference>
<dbReference type="Pfam" id="PF02776">
    <property type="entry name" value="TPP_enzyme_N"/>
    <property type="match status" value="1"/>
</dbReference>
<organism evidence="8">
    <name type="scientific">Microbacterium arborescens</name>
    <dbReference type="NCBI Taxonomy" id="33883"/>
    <lineage>
        <taxon>Bacteria</taxon>
        <taxon>Bacillati</taxon>
        <taxon>Actinomycetota</taxon>
        <taxon>Actinomycetes</taxon>
        <taxon>Micrococcales</taxon>
        <taxon>Microbacteriaceae</taxon>
        <taxon>Microbacterium</taxon>
    </lineage>
</organism>
<dbReference type="Gene3D" id="3.40.50.1220">
    <property type="entry name" value="TPP-binding domain"/>
    <property type="match status" value="1"/>
</dbReference>
<dbReference type="InterPro" id="IPR029035">
    <property type="entry name" value="DHS-like_NAD/FAD-binding_dom"/>
</dbReference>
<dbReference type="InterPro" id="IPR012001">
    <property type="entry name" value="Thiamin_PyroP_enz_TPP-bd_dom"/>
</dbReference>
<dbReference type="GO" id="GO:0050660">
    <property type="term" value="F:flavin adenine dinucleotide binding"/>
    <property type="evidence" value="ECO:0007669"/>
    <property type="project" value="TreeGrafter"/>
</dbReference>
<evidence type="ECO:0000256" key="1">
    <source>
        <dbReference type="ARBA" id="ARBA00007812"/>
    </source>
</evidence>
<dbReference type="Gene3D" id="3.40.50.970">
    <property type="match status" value="2"/>
</dbReference>
<evidence type="ECO:0000259" key="5">
    <source>
        <dbReference type="Pfam" id="PF00205"/>
    </source>
</evidence>
<dbReference type="InterPro" id="IPR029061">
    <property type="entry name" value="THDP-binding"/>
</dbReference>
<proteinExistence type="inferred from homology"/>
<gene>
    <name evidence="8" type="primary">micJ</name>
</gene>
<reference evidence="8" key="1">
    <citation type="submission" date="2017-12" db="EMBL/GenBank/DDBJ databases">
        <title>The anti-staphylococcal lipolanthines contain the amino acid avionin.</title>
        <authorList>
            <person name="Wiebach V."/>
            <person name="Mainz A."/>
            <person name="Siegert M.-A.J."/>
            <person name="Jungmann N.A."/>
            <person name="Lesquame G."/>
            <person name="Tirat S."/>
            <person name="Dreux-Zigha A."/>
            <person name="Aszodi J."/>
            <person name="Le Beller D."/>
            <person name="Suessmuth R.D."/>
        </authorList>
    </citation>
    <scope>NUCLEOTIDE SEQUENCE</scope>
    <source>
        <strain evidence="8">5913</strain>
    </source>
</reference>
<dbReference type="GO" id="GO:0000287">
    <property type="term" value="F:magnesium ion binding"/>
    <property type="evidence" value="ECO:0007669"/>
    <property type="project" value="InterPro"/>
</dbReference>
<comment type="similarity">
    <text evidence="1 3">Belongs to the TPP enzyme family.</text>
</comment>
<dbReference type="GO" id="GO:0009097">
    <property type="term" value="P:isoleucine biosynthetic process"/>
    <property type="evidence" value="ECO:0007669"/>
    <property type="project" value="TreeGrafter"/>
</dbReference>
<feature type="domain" description="Thiamine pyrophosphate enzyme N-terminal TPP-binding" evidence="7">
    <location>
        <begin position="10"/>
        <end position="111"/>
    </location>
</feature>
<evidence type="ECO:0000313" key="8">
    <source>
        <dbReference type="EMBL" id="AVH76817.1"/>
    </source>
</evidence>
<evidence type="ECO:0000256" key="3">
    <source>
        <dbReference type="RuleBase" id="RU362132"/>
    </source>
</evidence>
<evidence type="ECO:0000259" key="6">
    <source>
        <dbReference type="Pfam" id="PF02775"/>
    </source>
</evidence>
<dbReference type="GO" id="GO:0030976">
    <property type="term" value="F:thiamine pyrophosphate binding"/>
    <property type="evidence" value="ECO:0007669"/>
    <property type="project" value="InterPro"/>
</dbReference>
<feature type="domain" description="Thiamine pyrophosphate enzyme TPP-binding" evidence="6">
    <location>
        <begin position="393"/>
        <end position="466"/>
    </location>
</feature>
<dbReference type="PANTHER" id="PTHR18968">
    <property type="entry name" value="THIAMINE PYROPHOSPHATE ENZYMES"/>
    <property type="match status" value="1"/>
</dbReference>
<dbReference type="InterPro" id="IPR011766">
    <property type="entry name" value="TPP_enzyme_TPP-bd"/>
</dbReference>
<accession>A0A2L2P6S5</accession>
<evidence type="ECO:0000256" key="2">
    <source>
        <dbReference type="ARBA" id="ARBA00023052"/>
    </source>
</evidence>
<dbReference type="GO" id="GO:0005948">
    <property type="term" value="C:acetolactate synthase complex"/>
    <property type="evidence" value="ECO:0007669"/>
    <property type="project" value="TreeGrafter"/>
</dbReference>